<feature type="signal peptide" evidence="1">
    <location>
        <begin position="1"/>
        <end position="20"/>
    </location>
</feature>
<comment type="caution">
    <text evidence="2">The sequence shown here is derived from an EMBL/GenBank/DDBJ whole genome shotgun (WGS) entry which is preliminary data.</text>
</comment>
<keyword evidence="1" id="KW-0732">Signal</keyword>
<dbReference type="InterPro" id="IPR021655">
    <property type="entry name" value="Put_metal-bd"/>
</dbReference>
<evidence type="ECO:0000313" key="2">
    <source>
        <dbReference type="EMBL" id="MFC4220437.1"/>
    </source>
</evidence>
<reference evidence="3" key="1">
    <citation type="journal article" date="2019" name="Int. J. Syst. Evol. Microbiol.">
        <title>The Global Catalogue of Microorganisms (GCM) 10K type strain sequencing project: providing services to taxonomists for standard genome sequencing and annotation.</title>
        <authorList>
            <consortium name="The Broad Institute Genomics Platform"/>
            <consortium name="The Broad Institute Genome Sequencing Center for Infectious Disease"/>
            <person name="Wu L."/>
            <person name="Ma J."/>
        </authorList>
    </citation>
    <scope>NUCLEOTIDE SEQUENCE [LARGE SCALE GENOMIC DNA]</scope>
    <source>
        <strain evidence="3">CGMCC 1.15774</strain>
    </source>
</reference>
<dbReference type="Pfam" id="PF11617">
    <property type="entry name" value="Cu-binding_MopE"/>
    <property type="match status" value="3"/>
</dbReference>
<dbReference type="Proteomes" id="UP001595841">
    <property type="component" value="Unassembled WGS sequence"/>
</dbReference>
<gene>
    <name evidence="2" type="ORF">ACFOWS_09840</name>
</gene>
<dbReference type="PROSITE" id="PS51257">
    <property type="entry name" value="PROKAR_LIPOPROTEIN"/>
    <property type="match status" value="1"/>
</dbReference>
<accession>A0ABV8PNC9</accession>
<proteinExistence type="predicted"/>
<sequence length="459" mass="50820">MRKNNFFGLLAMIMGFGFLAMVSCSKDDECVNRTYYLDKDYDNFGAGAGTTACKPPTSTSGQYVLKSGDTNDEDPNVNPECALVFYIDDDGDGFPSPEPFYFCENPDDTKYTEVGENFDCNDNDSSINPDVFITYYPDTDNDGYGDPNGQTVVVQGCESAPADHVANSDDCDDTDANRNPEAAQITYYNDGDDDGYGNEDEFDVRDACDPAPGFNYALQAGDCNDNDPSINPAAEENPNDGIDSNCDGEAEAIIWTGPDMQFSKPEGADWTDSDYRDVLTQTIAITRHESGNVTNLAWWLDEIGAIPQDNDLEWEYYGRQKEVSPVANVGDAEPSAGPSGMRWAILEQGADTPAWDNFDWYGELGDPTHYYSFNNILTICELLNSDESPITIIDDFGLDNTNEIPGEASDYSSRQHKHLENIKLGVWLMEENIYFTLTFTNLPYASNNAMTYTRSTPNN</sequence>
<organism evidence="2 3">
    <name type="scientific">Flagellimonas marina</name>
    <dbReference type="NCBI Taxonomy" id="1775168"/>
    <lineage>
        <taxon>Bacteria</taxon>
        <taxon>Pseudomonadati</taxon>
        <taxon>Bacteroidota</taxon>
        <taxon>Flavobacteriia</taxon>
        <taxon>Flavobacteriales</taxon>
        <taxon>Flavobacteriaceae</taxon>
        <taxon>Flagellimonas</taxon>
    </lineage>
</organism>
<evidence type="ECO:0000256" key="1">
    <source>
        <dbReference type="SAM" id="SignalP"/>
    </source>
</evidence>
<name>A0ABV8PNC9_9FLAO</name>
<keyword evidence="3" id="KW-1185">Reference proteome</keyword>
<dbReference type="EMBL" id="JBHSCL010000004">
    <property type="protein sequence ID" value="MFC4220437.1"/>
    <property type="molecule type" value="Genomic_DNA"/>
</dbReference>
<dbReference type="RefSeq" id="WP_379764013.1">
    <property type="nucleotide sequence ID" value="NZ_JBHSCL010000004.1"/>
</dbReference>
<evidence type="ECO:0000313" key="3">
    <source>
        <dbReference type="Proteomes" id="UP001595841"/>
    </source>
</evidence>
<feature type="chain" id="PRO_5047145918" evidence="1">
    <location>
        <begin position="21"/>
        <end position="459"/>
    </location>
</feature>
<protein>
    <submittedName>
        <fullName evidence="2">Metal-binding motif-containing protein</fullName>
    </submittedName>
</protein>